<organism evidence="3 4">
    <name type="scientific">Carpediemonas membranifera</name>
    <dbReference type="NCBI Taxonomy" id="201153"/>
    <lineage>
        <taxon>Eukaryota</taxon>
        <taxon>Metamonada</taxon>
        <taxon>Carpediemonas-like organisms</taxon>
        <taxon>Carpediemonas</taxon>
    </lineage>
</organism>
<dbReference type="SUPFAM" id="SSF52972">
    <property type="entry name" value="ITPase-like"/>
    <property type="match status" value="1"/>
</dbReference>
<evidence type="ECO:0000313" key="4">
    <source>
        <dbReference type="Proteomes" id="UP000717585"/>
    </source>
</evidence>
<dbReference type="HAMAP" id="MF_00528">
    <property type="entry name" value="Maf"/>
    <property type="match status" value="1"/>
</dbReference>
<dbReference type="PANTHER" id="PTHR43213">
    <property type="entry name" value="BIFUNCTIONAL DTTP/UTP PYROPHOSPHATASE/METHYLTRANSFERASE PROTEIN-RELATED"/>
    <property type="match status" value="1"/>
</dbReference>
<dbReference type="NCBIfam" id="TIGR00172">
    <property type="entry name" value="maf"/>
    <property type="match status" value="1"/>
</dbReference>
<evidence type="ECO:0000256" key="2">
    <source>
        <dbReference type="ARBA" id="ARBA00022801"/>
    </source>
</evidence>
<dbReference type="AlphaFoldDB" id="A0A8J6AYI0"/>
<dbReference type="Gene3D" id="3.90.950.10">
    <property type="match status" value="1"/>
</dbReference>
<gene>
    <name evidence="3" type="ORF">J8273_1092</name>
</gene>
<keyword evidence="4" id="KW-1185">Reference proteome</keyword>
<accession>A0A8J6AYI0</accession>
<dbReference type="InterPro" id="IPR029001">
    <property type="entry name" value="ITPase-like_fam"/>
</dbReference>
<dbReference type="GO" id="GO:0047429">
    <property type="term" value="F:nucleoside triphosphate diphosphatase activity"/>
    <property type="evidence" value="ECO:0007669"/>
    <property type="project" value="InterPro"/>
</dbReference>
<keyword evidence="2" id="KW-0378">Hydrolase</keyword>
<comment type="caution">
    <text evidence="3">The sequence shown here is derived from an EMBL/GenBank/DDBJ whole genome shotgun (WGS) entry which is preliminary data.</text>
</comment>
<dbReference type="OrthoDB" id="10267058at2759"/>
<dbReference type="EMBL" id="JAHDYR010000003">
    <property type="protein sequence ID" value="KAG9397183.1"/>
    <property type="molecule type" value="Genomic_DNA"/>
</dbReference>
<proteinExistence type="inferred from homology"/>
<dbReference type="CDD" id="cd00555">
    <property type="entry name" value="Maf"/>
    <property type="match status" value="1"/>
</dbReference>
<evidence type="ECO:0000313" key="3">
    <source>
        <dbReference type="EMBL" id="KAG9397183.1"/>
    </source>
</evidence>
<evidence type="ECO:0000256" key="1">
    <source>
        <dbReference type="ARBA" id="ARBA00001968"/>
    </source>
</evidence>
<dbReference type="Pfam" id="PF02545">
    <property type="entry name" value="Maf"/>
    <property type="match status" value="1"/>
</dbReference>
<name>A0A8J6AYI0_9EUKA</name>
<protein>
    <submittedName>
        <fullName evidence="3">Septum formation inhibitor Maf</fullName>
    </submittedName>
</protein>
<reference evidence="3" key="1">
    <citation type="submission" date="2021-05" db="EMBL/GenBank/DDBJ databases">
        <title>A free-living protist that lacks canonical eukaryotic 1 DNA replication and segregation systems.</title>
        <authorList>
            <person name="Salas-Leiva D.E."/>
            <person name="Tromer E.C."/>
            <person name="Curtis B.A."/>
            <person name="Jerlstrom-Hultqvist J."/>
            <person name="Kolisko M."/>
            <person name="Yi Z."/>
            <person name="Salas-Leiva J.S."/>
            <person name="Gallot-Lavallee L."/>
            <person name="Kops G.J.P.L."/>
            <person name="Archibald J.M."/>
            <person name="Simpson A.G.B."/>
            <person name="Roger A.J."/>
        </authorList>
    </citation>
    <scope>NUCLEOTIDE SEQUENCE</scope>
    <source>
        <strain evidence="3">BICM</strain>
    </source>
</reference>
<comment type="cofactor">
    <cofactor evidence="1">
        <name>a divalent metal cation</name>
        <dbReference type="ChEBI" id="CHEBI:60240"/>
    </cofactor>
</comment>
<dbReference type="PIRSF" id="PIRSF006305">
    <property type="entry name" value="Maf"/>
    <property type="match status" value="1"/>
</dbReference>
<dbReference type="PANTHER" id="PTHR43213:SF5">
    <property type="entry name" value="BIFUNCTIONAL DTTP_UTP PYROPHOSPHATASE_METHYLTRANSFERASE PROTEIN-RELATED"/>
    <property type="match status" value="1"/>
</dbReference>
<dbReference type="Proteomes" id="UP000717585">
    <property type="component" value="Unassembled WGS sequence"/>
</dbReference>
<dbReference type="InterPro" id="IPR003697">
    <property type="entry name" value="Maf-like"/>
</dbReference>
<sequence>MVLLGETINQVNKQWSIVLASQSPRRKEMITSLGLHFSTCASPYDEKSLSWREFDSVQAYVSHNAKSKVMAVVEASSFDERTLVIGSDTIVVHDGVVLEKPTSEANALATLTALAGNTHQVMTSVFIWTQAATRAFVSTTEVTFISATEDDLLAYIATGEPMDKAGSYGIQGLGGLLVEGISGDYQTVVGLPLRRVCEAIEDIHMQYGT</sequence>